<dbReference type="PANTHER" id="PTHR11339">
    <property type="entry name" value="EXTRACELLULAR MATRIX GLYCOPROTEIN RELATED"/>
    <property type="match status" value="1"/>
</dbReference>
<dbReference type="InterPro" id="IPR001846">
    <property type="entry name" value="VWF_type-D"/>
</dbReference>
<feature type="disulfide bond" evidence="4">
    <location>
        <begin position="739"/>
        <end position="791"/>
    </location>
</feature>
<keyword evidence="8" id="KW-1185">Reference proteome</keyword>
<evidence type="ECO:0000256" key="2">
    <source>
        <dbReference type="ARBA" id="ARBA00023157"/>
    </source>
</evidence>
<dbReference type="SMART" id="SM00832">
    <property type="entry name" value="C8"/>
    <property type="match status" value="1"/>
</dbReference>
<sequence length="817" mass="88512">PVVSDLVGDIVYNKTDGAGCPFLAICNQRCDLDRFQGACTTSSPPGTSASVPPATPLSDCDRTIPPRKVNESWFLEDCTVARCEGDNRVTLLGPRPMSSITCVNGHLPVKVQNQSHRCDYHYECECVCSGWGDTHYETFDGTSYSFWDNCTYVLMREIQPRHGNLRILLHNRFCEATAHCPRALSIHYQSVDIVLSTTSSAAGQEESLILLDQTRMRQSFSKNGVIVTLTGATGMRVDIPAVGVGITFNGRVFQARLSYSRFSHNTEGQCGTCTNNRRDECRRPDGTTARTCRDMARSWLVSNSSVEGCGVPTGLPPTTSPLLPETSTPAIHPSCPPEPLCELMLSSVFAGCHSLIPPGPYFNACVSDSCWPGRGRKVLCQSLEAYAELCRSRGVCPDWRNATHGLCDLTCPSAKVYKSCGPVQPESCDSRSQSPLSVGLAEGCFCPDGHILFNSHRDICVPECPCVGPDGLPKFPGERWVSNCQDCVCDKGTVSVQCTPVECLAPDQPQQCGRAGFVAVSRPLADNPCCMENLCVCNASTCPQSPPACRLGEKLVRTQVEDDCCPTFSCEPLLCTFNGTFYGVGATIPGVTPCHTCTCLSMDSEDPTVRCEEEACNTTCLQGFEYSTVAGQCCGECVQTACLAPDGQLVQLNETWVNSLVDNCTEYHCQARDGPPMLTPMPVVCPDVSTCKGILKKIGCCYYCVQTDACQVHTNMTVLRHRGCVTQAAVKVSFCEGSCPKVSRYSMEAQARQCSCSCCQETRTHQEVVTMQCPDGTAFQHTYTHVDECSCVPACASSPQTLEDSSSTFPVLGFTTV</sequence>
<dbReference type="SMART" id="SM00041">
    <property type="entry name" value="CT"/>
    <property type="match status" value="1"/>
</dbReference>
<dbReference type="PROSITE" id="PS01208">
    <property type="entry name" value="VWFC_1"/>
    <property type="match status" value="2"/>
</dbReference>
<keyword evidence="1" id="KW-0677">Repeat</keyword>
<dbReference type="InterPro" id="IPR036084">
    <property type="entry name" value="Ser_inhib-like_sf"/>
</dbReference>
<evidence type="ECO:0000259" key="5">
    <source>
        <dbReference type="PROSITE" id="PS01225"/>
    </source>
</evidence>
<keyword evidence="2 4" id="KW-1015">Disulfide bond</keyword>
<dbReference type="SMART" id="SM00216">
    <property type="entry name" value="VWD"/>
    <property type="match status" value="1"/>
</dbReference>
<dbReference type="SMART" id="SM00214">
    <property type="entry name" value="VWC"/>
    <property type="match status" value="3"/>
</dbReference>
<dbReference type="SUPFAM" id="SSF57567">
    <property type="entry name" value="Serine protease inhibitors"/>
    <property type="match status" value="1"/>
</dbReference>
<dbReference type="InterPro" id="IPR014853">
    <property type="entry name" value="VWF/SSPO/ZAN-like_Cys-rich_dom"/>
</dbReference>
<gene>
    <name evidence="9" type="primary">LOC139180689</name>
</gene>
<feature type="disulfide bond" evidence="4">
    <location>
        <begin position="735"/>
        <end position="789"/>
    </location>
</feature>
<feature type="domain" description="VWFC" evidence="6">
    <location>
        <begin position="466"/>
        <end position="536"/>
    </location>
</feature>
<dbReference type="InterPro" id="IPR006207">
    <property type="entry name" value="Cys_knot_C"/>
</dbReference>
<dbReference type="Proteomes" id="UP001652663">
    <property type="component" value="Chromosome 29"/>
</dbReference>
<evidence type="ECO:0000313" key="8">
    <source>
        <dbReference type="Proteomes" id="UP001652663"/>
    </source>
</evidence>
<dbReference type="InterPro" id="IPR050780">
    <property type="entry name" value="Mucin_vWF_Thrombospondin_sf"/>
</dbReference>
<name>A0ABM4RTN6_BOSIN</name>
<proteinExistence type="predicted"/>
<keyword evidence="3" id="KW-0325">Glycoprotein</keyword>
<reference evidence="9" key="1">
    <citation type="submission" date="2025-08" db="UniProtKB">
        <authorList>
            <consortium name="RefSeq"/>
        </authorList>
    </citation>
    <scope>IDENTIFICATION</scope>
    <source>
        <tissue evidence="9">Blood</tissue>
    </source>
</reference>
<dbReference type="Gene3D" id="2.10.25.10">
    <property type="entry name" value="Laminin"/>
    <property type="match status" value="1"/>
</dbReference>
<dbReference type="PANTHER" id="PTHR11339:SF406">
    <property type="entry name" value="MUCIN-5AC-LIKE"/>
    <property type="match status" value="1"/>
</dbReference>
<feature type="disulfide bond" evidence="4">
    <location>
        <begin position="724"/>
        <end position="773"/>
    </location>
</feature>
<feature type="non-terminal residue" evidence="9">
    <location>
        <position position="1"/>
    </location>
</feature>
<evidence type="ECO:0000259" key="7">
    <source>
        <dbReference type="PROSITE" id="PS51233"/>
    </source>
</evidence>
<dbReference type="PROSITE" id="PS01225">
    <property type="entry name" value="CTCK_2"/>
    <property type="match status" value="1"/>
</dbReference>
<evidence type="ECO:0000256" key="3">
    <source>
        <dbReference type="ARBA" id="ARBA00023180"/>
    </source>
</evidence>
<evidence type="ECO:0000259" key="6">
    <source>
        <dbReference type="PROSITE" id="PS50184"/>
    </source>
</evidence>
<organism evidence="8 9">
    <name type="scientific">Bos indicus</name>
    <name type="common">Zebu</name>
    <dbReference type="NCBI Taxonomy" id="9915"/>
    <lineage>
        <taxon>Eukaryota</taxon>
        <taxon>Metazoa</taxon>
        <taxon>Chordata</taxon>
        <taxon>Craniata</taxon>
        <taxon>Vertebrata</taxon>
        <taxon>Euteleostomi</taxon>
        <taxon>Mammalia</taxon>
        <taxon>Eutheria</taxon>
        <taxon>Laurasiatheria</taxon>
        <taxon>Artiodactyla</taxon>
        <taxon>Ruminantia</taxon>
        <taxon>Pecora</taxon>
        <taxon>Bovidae</taxon>
        <taxon>Bovinae</taxon>
        <taxon>Bos</taxon>
    </lineage>
</organism>
<dbReference type="SUPFAM" id="SSF57603">
    <property type="entry name" value="FnI-like domain"/>
    <property type="match status" value="1"/>
</dbReference>
<feature type="domain" description="VWFC" evidence="6">
    <location>
        <begin position="573"/>
        <end position="638"/>
    </location>
</feature>
<accession>A0ABM4RTN6</accession>
<dbReference type="RefSeq" id="XP_070638915.1">
    <property type="nucleotide sequence ID" value="XM_070782814.1"/>
</dbReference>
<dbReference type="InterPro" id="IPR001007">
    <property type="entry name" value="VWF_dom"/>
</dbReference>
<dbReference type="PROSITE" id="PS51233">
    <property type="entry name" value="VWFD"/>
    <property type="match status" value="1"/>
</dbReference>
<dbReference type="PROSITE" id="PS01185">
    <property type="entry name" value="CTCK_1"/>
    <property type="match status" value="1"/>
</dbReference>
<dbReference type="PROSITE" id="PS50184">
    <property type="entry name" value="VWFC_2"/>
    <property type="match status" value="2"/>
</dbReference>
<evidence type="ECO:0000256" key="4">
    <source>
        <dbReference type="PROSITE-ProRule" id="PRU00039"/>
    </source>
</evidence>
<evidence type="ECO:0000256" key="1">
    <source>
        <dbReference type="ARBA" id="ARBA00022737"/>
    </source>
</evidence>
<dbReference type="GeneID" id="139180689"/>
<feature type="domain" description="VWFD" evidence="7">
    <location>
        <begin position="126"/>
        <end position="310"/>
    </location>
</feature>
<evidence type="ECO:0000313" key="9">
    <source>
        <dbReference type="RefSeq" id="XP_070638915.1"/>
    </source>
</evidence>
<feature type="domain" description="CTCK" evidence="5">
    <location>
        <begin position="704"/>
        <end position="796"/>
    </location>
</feature>
<dbReference type="CDD" id="cd19941">
    <property type="entry name" value="TIL"/>
    <property type="match status" value="1"/>
</dbReference>
<comment type="caution">
    <text evidence="4">Lacks conserved residue(s) required for the propagation of feature annotation.</text>
</comment>
<protein>
    <submittedName>
        <fullName evidence="9">Mucin-5B-like</fullName>
    </submittedName>
</protein>
<dbReference type="Pfam" id="PF08742">
    <property type="entry name" value="C8"/>
    <property type="match status" value="1"/>
</dbReference>
<dbReference type="Pfam" id="PF00094">
    <property type="entry name" value="VWD"/>
    <property type="match status" value="1"/>
</dbReference>